<organism evidence="3 4">
    <name type="scientific">Pelomonas aquatica</name>
    <dbReference type="NCBI Taxonomy" id="431058"/>
    <lineage>
        <taxon>Bacteria</taxon>
        <taxon>Pseudomonadati</taxon>
        <taxon>Pseudomonadota</taxon>
        <taxon>Betaproteobacteria</taxon>
        <taxon>Burkholderiales</taxon>
        <taxon>Sphaerotilaceae</taxon>
        <taxon>Roseateles</taxon>
    </lineage>
</organism>
<dbReference type="GO" id="GO:0016743">
    <property type="term" value="F:carboxyl- or carbamoyltransferase activity"/>
    <property type="evidence" value="ECO:0007669"/>
    <property type="project" value="InterPro"/>
</dbReference>
<dbReference type="RefSeq" id="WP_268150020.1">
    <property type="nucleotide sequence ID" value="NZ_JAPPUW010000008.1"/>
</dbReference>
<dbReference type="Proteomes" id="UP001152766">
    <property type="component" value="Unassembled WGS sequence"/>
</dbReference>
<keyword evidence="4" id="KW-1185">Reference proteome</keyword>
<dbReference type="InterPro" id="IPR036901">
    <property type="entry name" value="Asp/Orn_carbamoylTrfase_sf"/>
</dbReference>
<dbReference type="Pfam" id="PF02729">
    <property type="entry name" value="OTCace_N"/>
    <property type="match status" value="1"/>
</dbReference>
<name>A0A9X4LJC0_9BURK</name>
<protein>
    <submittedName>
        <fullName evidence="3">Ornithine carbamoyltransferase</fullName>
    </submittedName>
</protein>
<dbReference type="Gene3D" id="3.40.50.1370">
    <property type="entry name" value="Aspartate/ornithine carbamoyltransferase"/>
    <property type="match status" value="1"/>
</dbReference>
<evidence type="ECO:0000256" key="1">
    <source>
        <dbReference type="ARBA" id="ARBA00022679"/>
    </source>
</evidence>
<keyword evidence="1" id="KW-0808">Transferase</keyword>
<dbReference type="InterPro" id="IPR006132">
    <property type="entry name" value="Asp/Orn_carbamoyltranf_P-bd"/>
</dbReference>
<sequence>MCPGPRQGATSAEFSGPQEAAALVLQARAIAGAGDAARRLMSGRKLALLSPSPGDDSASEFVQAASALGAHVSVVQPGLDAFSSARQVEATARMLGQLYDAVECQQLPASLVRLIARSAGIPVFAGLAMAAHPTAALAAELGGDAPLAERRRCILQAALLIATG</sequence>
<evidence type="ECO:0000313" key="4">
    <source>
        <dbReference type="Proteomes" id="UP001152766"/>
    </source>
</evidence>
<proteinExistence type="predicted"/>
<gene>
    <name evidence="3" type="ORF">EXJ73_05485</name>
</gene>
<dbReference type="GO" id="GO:0016597">
    <property type="term" value="F:amino acid binding"/>
    <property type="evidence" value="ECO:0007669"/>
    <property type="project" value="InterPro"/>
</dbReference>
<dbReference type="GO" id="GO:0006520">
    <property type="term" value="P:amino acid metabolic process"/>
    <property type="evidence" value="ECO:0007669"/>
    <property type="project" value="InterPro"/>
</dbReference>
<comment type="caution">
    <text evidence="3">The sequence shown here is derived from an EMBL/GenBank/DDBJ whole genome shotgun (WGS) entry which is preliminary data.</text>
</comment>
<dbReference type="SUPFAM" id="SSF53671">
    <property type="entry name" value="Aspartate/ornithine carbamoyltransferase"/>
    <property type="match status" value="1"/>
</dbReference>
<evidence type="ECO:0000313" key="3">
    <source>
        <dbReference type="EMBL" id="MDG0861925.1"/>
    </source>
</evidence>
<accession>A0A9X4LJC0</accession>
<dbReference type="EMBL" id="SGUG01000006">
    <property type="protein sequence ID" value="MDG0861925.1"/>
    <property type="molecule type" value="Genomic_DNA"/>
</dbReference>
<evidence type="ECO:0000259" key="2">
    <source>
        <dbReference type="Pfam" id="PF02729"/>
    </source>
</evidence>
<reference evidence="3" key="1">
    <citation type="submission" date="2019-02" db="EMBL/GenBank/DDBJ databases">
        <title>Draft genome of the type strain Pelomonas aquatica CCUG 52575T.</title>
        <authorList>
            <person name="Gomila M."/>
            <person name="Lalucat J."/>
        </authorList>
    </citation>
    <scope>NUCLEOTIDE SEQUENCE</scope>
    <source>
        <strain evidence="3">CCUG 52575</strain>
    </source>
</reference>
<feature type="domain" description="Aspartate/ornithine carbamoyltransferase carbamoyl-P binding" evidence="2">
    <location>
        <begin position="21"/>
        <end position="138"/>
    </location>
</feature>
<dbReference type="AlphaFoldDB" id="A0A9X4LJC0"/>